<feature type="region of interest" description="Disordered" evidence="1">
    <location>
        <begin position="167"/>
        <end position="253"/>
    </location>
</feature>
<evidence type="ECO:0000313" key="2">
    <source>
        <dbReference type="EMBL" id="CCH79491.1"/>
    </source>
</evidence>
<feature type="compositionally biased region" description="Polar residues" evidence="1">
    <location>
        <begin position="167"/>
        <end position="176"/>
    </location>
</feature>
<reference evidence="2 3" key="1">
    <citation type="journal article" date="2013" name="ISME J.">
        <title>A metabolic model for members of the genus Tetrasphaera involved in enhanced biological phosphorus removal.</title>
        <authorList>
            <person name="Kristiansen R."/>
            <person name="Nguyen H.T.T."/>
            <person name="Saunders A.M."/>
            <person name="Nielsen J.L."/>
            <person name="Wimmer R."/>
            <person name="Le V.Q."/>
            <person name="McIlroy S.J."/>
            <person name="Petrovski S."/>
            <person name="Seviour R.J."/>
            <person name="Calteau A."/>
            <person name="Nielsen K.L."/>
            <person name="Nielsen P.H."/>
        </authorList>
    </citation>
    <scope>NUCLEOTIDE SEQUENCE [LARGE SCALE GENOMIC DNA]</scope>
    <source>
        <strain evidence="2 3">T1-X7</strain>
    </source>
</reference>
<organism evidence="2 3">
    <name type="scientific">Nostocoides japonicum T1-X7</name>
    <dbReference type="NCBI Taxonomy" id="1194083"/>
    <lineage>
        <taxon>Bacteria</taxon>
        <taxon>Bacillati</taxon>
        <taxon>Actinomycetota</taxon>
        <taxon>Actinomycetes</taxon>
        <taxon>Micrococcales</taxon>
        <taxon>Intrasporangiaceae</taxon>
        <taxon>Nostocoides</taxon>
    </lineage>
</organism>
<dbReference type="EMBL" id="CAJB01000375">
    <property type="protein sequence ID" value="CCH79491.1"/>
    <property type="molecule type" value="Genomic_DNA"/>
</dbReference>
<protein>
    <submittedName>
        <fullName evidence="2">Uncharacterized protein</fullName>
    </submittedName>
</protein>
<comment type="caution">
    <text evidence="2">The sequence shown here is derived from an EMBL/GenBank/DDBJ whole genome shotgun (WGS) entry which is preliminary data.</text>
</comment>
<sequence>MGARRAFQGRAGLSPQYAGHSVLLDDGVGDDEQPDRTGVPRDLPAEAVGVGEVPRVAAPVALLRLTRRRPRSAGRGEDRVDIRATRHVVGEGDRRYAVARDALTDFRLEGLLVPQREDEPLPDPDHDDLAGDVELGLPAESIEVEPPAGREVGDGEGDEADVLVHTPTQPLSTDTVTGYLHPPDAPPVEVSRHHRNVTPYLHPPDAPPVEVQRHHRTVTRYLHPPGAPARRGISTPPHRHQIPPPTGRPRRSR</sequence>
<keyword evidence="3" id="KW-1185">Reference proteome</keyword>
<feature type="region of interest" description="Disordered" evidence="1">
    <location>
        <begin position="18"/>
        <end position="46"/>
    </location>
</feature>
<proteinExistence type="predicted"/>
<gene>
    <name evidence="2" type="ORF">BN12_440035</name>
</gene>
<dbReference type="AlphaFoldDB" id="A0A077M0Y2"/>
<name>A0A077M0Y2_9MICO</name>
<accession>A0A077M0Y2</accession>
<evidence type="ECO:0000256" key="1">
    <source>
        <dbReference type="SAM" id="MobiDB-lite"/>
    </source>
</evidence>
<evidence type="ECO:0000313" key="3">
    <source>
        <dbReference type="Proteomes" id="UP000035721"/>
    </source>
</evidence>
<dbReference type="Proteomes" id="UP000035721">
    <property type="component" value="Unassembled WGS sequence"/>
</dbReference>